<dbReference type="OrthoDB" id="8562345at2"/>
<feature type="modified residue" description="4-aspartylphosphate" evidence="2">
    <location>
        <position position="57"/>
    </location>
</feature>
<dbReference type="Gene3D" id="3.40.50.2300">
    <property type="match status" value="1"/>
</dbReference>
<dbReference type="PANTHER" id="PTHR44591">
    <property type="entry name" value="STRESS RESPONSE REGULATOR PROTEIN 1"/>
    <property type="match status" value="1"/>
</dbReference>
<dbReference type="SMART" id="SM00448">
    <property type="entry name" value="REC"/>
    <property type="match status" value="1"/>
</dbReference>
<evidence type="ECO:0000256" key="1">
    <source>
        <dbReference type="ARBA" id="ARBA00022553"/>
    </source>
</evidence>
<dbReference type="AlphaFoldDB" id="A0A318SI61"/>
<evidence type="ECO:0000313" key="5">
    <source>
        <dbReference type="Proteomes" id="UP000247540"/>
    </source>
</evidence>
<reference evidence="4 5" key="1">
    <citation type="submission" date="2018-06" db="EMBL/GenBank/DDBJ databases">
        <title>Genomic Encyclopedia of Type Strains, Phase III (KMG-III): the genomes of soil and plant-associated and newly described type strains.</title>
        <authorList>
            <person name="Whitman W."/>
        </authorList>
    </citation>
    <scope>NUCLEOTIDE SEQUENCE [LARGE SCALE GENOMIC DNA]</scope>
    <source>
        <strain evidence="4 5">CECT 7646</strain>
    </source>
</reference>
<dbReference type="InterPro" id="IPR050595">
    <property type="entry name" value="Bact_response_regulator"/>
</dbReference>
<name>A0A318SI61_9BURK</name>
<protein>
    <submittedName>
        <fullName evidence="4">CheY-like chemotaxis protein</fullName>
    </submittedName>
</protein>
<keyword evidence="5" id="KW-1185">Reference proteome</keyword>
<organism evidence="4 5">
    <name type="scientific">Xylophilus ampelinus</name>
    <dbReference type="NCBI Taxonomy" id="54067"/>
    <lineage>
        <taxon>Bacteria</taxon>
        <taxon>Pseudomonadati</taxon>
        <taxon>Pseudomonadota</taxon>
        <taxon>Betaproteobacteria</taxon>
        <taxon>Burkholderiales</taxon>
        <taxon>Xylophilus</taxon>
    </lineage>
</organism>
<evidence type="ECO:0000313" key="4">
    <source>
        <dbReference type="EMBL" id="PYE78396.1"/>
    </source>
</evidence>
<dbReference type="RefSeq" id="WP_110465201.1">
    <property type="nucleotide sequence ID" value="NZ_QJTC01000007.1"/>
</dbReference>
<sequence length="124" mass="13742">MPISAFLVEDSAVIRKNLIPTLAELAGVSVIAFAEGQTDALEWLRSHDGQWQLVIVDLFLKQGSGLGIIAECKRKRPLAPVVVLTNYATADMRRRCLALGADAFFDKSSQLEEFLSYCEQHFVT</sequence>
<dbReference type="PANTHER" id="PTHR44591:SF3">
    <property type="entry name" value="RESPONSE REGULATORY DOMAIN-CONTAINING PROTEIN"/>
    <property type="match status" value="1"/>
</dbReference>
<dbReference type="Pfam" id="PF00072">
    <property type="entry name" value="Response_reg"/>
    <property type="match status" value="1"/>
</dbReference>
<proteinExistence type="predicted"/>
<dbReference type="EMBL" id="QJTC01000007">
    <property type="protein sequence ID" value="PYE78396.1"/>
    <property type="molecule type" value="Genomic_DNA"/>
</dbReference>
<dbReference type="InterPro" id="IPR001789">
    <property type="entry name" value="Sig_transdc_resp-reg_receiver"/>
</dbReference>
<dbReference type="PROSITE" id="PS50110">
    <property type="entry name" value="RESPONSE_REGULATORY"/>
    <property type="match status" value="1"/>
</dbReference>
<evidence type="ECO:0000259" key="3">
    <source>
        <dbReference type="PROSITE" id="PS50110"/>
    </source>
</evidence>
<dbReference type="SUPFAM" id="SSF52172">
    <property type="entry name" value="CheY-like"/>
    <property type="match status" value="1"/>
</dbReference>
<accession>A0A318SI61</accession>
<gene>
    <name evidence="4" type="ORF">DFQ15_10746</name>
</gene>
<evidence type="ECO:0000256" key="2">
    <source>
        <dbReference type="PROSITE-ProRule" id="PRU00169"/>
    </source>
</evidence>
<comment type="caution">
    <text evidence="4">The sequence shown here is derived from an EMBL/GenBank/DDBJ whole genome shotgun (WGS) entry which is preliminary data.</text>
</comment>
<dbReference type="CDD" id="cd00156">
    <property type="entry name" value="REC"/>
    <property type="match status" value="1"/>
</dbReference>
<dbReference type="GO" id="GO:0000160">
    <property type="term" value="P:phosphorelay signal transduction system"/>
    <property type="evidence" value="ECO:0007669"/>
    <property type="project" value="InterPro"/>
</dbReference>
<keyword evidence="1 2" id="KW-0597">Phosphoprotein</keyword>
<feature type="domain" description="Response regulatory" evidence="3">
    <location>
        <begin position="4"/>
        <end position="122"/>
    </location>
</feature>
<dbReference type="InterPro" id="IPR011006">
    <property type="entry name" value="CheY-like_superfamily"/>
</dbReference>
<dbReference type="Proteomes" id="UP000247540">
    <property type="component" value="Unassembled WGS sequence"/>
</dbReference>